<keyword evidence="4" id="KW-0140">cGMP</keyword>
<feature type="domain" description="Cyclic nucleotide-binding" evidence="15">
    <location>
        <begin position="366"/>
        <end position="471"/>
    </location>
</feature>
<dbReference type="PANTHER" id="PTHR24353">
    <property type="entry name" value="CYCLIC NUCLEOTIDE-DEPENDENT PROTEIN KINASE"/>
    <property type="match status" value="1"/>
</dbReference>
<dbReference type="Gene3D" id="1.10.510.10">
    <property type="entry name" value="Transferase(Phosphotransferase) domain 1"/>
    <property type="match status" value="1"/>
</dbReference>
<evidence type="ECO:0000256" key="1">
    <source>
        <dbReference type="ARBA" id="ARBA00006352"/>
    </source>
</evidence>
<keyword evidence="7" id="KW-0418">Kinase</keyword>
<proteinExistence type="inferred from homology"/>
<feature type="binding site" evidence="12">
    <location>
        <position position="523"/>
    </location>
    <ligand>
        <name>ATP</name>
        <dbReference type="ChEBI" id="CHEBI:30616"/>
    </ligand>
</feature>
<dbReference type="GO" id="GO:0004692">
    <property type="term" value="F:cGMP-dependent protein kinase activity"/>
    <property type="evidence" value="ECO:0007669"/>
    <property type="project" value="UniProtKB-EC"/>
</dbReference>
<keyword evidence="3" id="KW-0723">Serine/threonine-protein kinase</keyword>
<dbReference type="InterPro" id="IPR018490">
    <property type="entry name" value="cNMP-bd_dom_sf"/>
</dbReference>
<evidence type="ECO:0000256" key="7">
    <source>
        <dbReference type="ARBA" id="ARBA00022777"/>
    </source>
</evidence>
<evidence type="ECO:0000256" key="9">
    <source>
        <dbReference type="ARBA" id="ARBA00022992"/>
    </source>
</evidence>
<dbReference type="InterPro" id="IPR000719">
    <property type="entry name" value="Prot_kinase_dom"/>
</dbReference>
<dbReference type="InterPro" id="IPR017441">
    <property type="entry name" value="Protein_kinase_ATP_BS"/>
</dbReference>
<dbReference type="InterPro" id="IPR011009">
    <property type="entry name" value="Kinase-like_dom_sf"/>
</dbReference>
<dbReference type="Pfam" id="PF00069">
    <property type="entry name" value="Pkinase"/>
    <property type="match status" value="1"/>
</dbReference>
<dbReference type="PROSITE" id="PS51285">
    <property type="entry name" value="AGC_KINASE_CTER"/>
    <property type="match status" value="1"/>
</dbReference>
<keyword evidence="9" id="KW-0142">cGMP-binding</keyword>
<keyword evidence="6 12" id="KW-0547">Nucleotide-binding</keyword>
<dbReference type="AlphaFoldDB" id="A0A7S4N9X6"/>
<dbReference type="PROSITE" id="PS50042">
    <property type="entry name" value="CNMP_BINDING_3"/>
    <property type="match status" value="3"/>
</dbReference>
<feature type="domain" description="Cyclic nucleotide-binding" evidence="15">
    <location>
        <begin position="120"/>
        <end position="235"/>
    </location>
</feature>
<evidence type="ECO:0000256" key="11">
    <source>
        <dbReference type="ARBA" id="ARBA00047462"/>
    </source>
</evidence>
<reference evidence="17" key="1">
    <citation type="submission" date="2021-01" db="EMBL/GenBank/DDBJ databases">
        <authorList>
            <person name="Corre E."/>
            <person name="Pelletier E."/>
            <person name="Niang G."/>
            <person name="Scheremetjew M."/>
            <person name="Finn R."/>
            <person name="Kale V."/>
            <person name="Holt S."/>
            <person name="Cochrane G."/>
            <person name="Meng A."/>
            <person name="Brown T."/>
            <person name="Cohen L."/>
        </authorList>
    </citation>
    <scope>NUCLEOTIDE SEQUENCE</scope>
    <source>
        <strain evidence="17">Isolate 1302-5</strain>
    </source>
</reference>
<dbReference type="InterPro" id="IPR000961">
    <property type="entry name" value="AGC-kinase_C"/>
</dbReference>
<evidence type="ECO:0000256" key="3">
    <source>
        <dbReference type="ARBA" id="ARBA00022527"/>
    </source>
</evidence>
<evidence type="ECO:0000256" key="6">
    <source>
        <dbReference type="ARBA" id="ARBA00022741"/>
    </source>
</evidence>
<evidence type="ECO:0000256" key="8">
    <source>
        <dbReference type="ARBA" id="ARBA00022840"/>
    </source>
</evidence>
<evidence type="ECO:0000259" key="15">
    <source>
        <dbReference type="PROSITE" id="PS50042"/>
    </source>
</evidence>
<name>A0A7S4N9X6_9STRA</name>
<dbReference type="SMART" id="SM00100">
    <property type="entry name" value="cNMP"/>
    <property type="match status" value="2"/>
</dbReference>
<dbReference type="InterPro" id="IPR000595">
    <property type="entry name" value="cNMP-bd_dom"/>
</dbReference>
<dbReference type="GO" id="GO:0030553">
    <property type="term" value="F:cGMP binding"/>
    <property type="evidence" value="ECO:0007669"/>
    <property type="project" value="UniProtKB-KW"/>
</dbReference>
<dbReference type="Pfam" id="PF00027">
    <property type="entry name" value="cNMP_binding"/>
    <property type="match status" value="3"/>
</dbReference>
<evidence type="ECO:0000256" key="4">
    <source>
        <dbReference type="ARBA" id="ARBA00022535"/>
    </source>
</evidence>
<accession>A0A7S4N9X6</accession>
<evidence type="ECO:0000313" key="17">
    <source>
        <dbReference type="EMBL" id="CAE2275349.1"/>
    </source>
</evidence>
<feature type="compositionally biased region" description="Low complexity" evidence="13">
    <location>
        <begin position="37"/>
        <end position="50"/>
    </location>
</feature>
<dbReference type="PROSITE" id="PS00108">
    <property type="entry name" value="PROTEIN_KINASE_ST"/>
    <property type="match status" value="1"/>
</dbReference>
<feature type="domain" description="Protein kinase" evidence="14">
    <location>
        <begin position="494"/>
        <end position="753"/>
    </location>
</feature>
<dbReference type="Gene3D" id="2.60.120.10">
    <property type="entry name" value="Jelly Rolls"/>
    <property type="match status" value="3"/>
</dbReference>
<keyword evidence="5" id="KW-0808">Transferase</keyword>
<dbReference type="GO" id="GO:0005952">
    <property type="term" value="C:cAMP-dependent protein kinase complex"/>
    <property type="evidence" value="ECO:0007669"/>
    <property type="project" value="TreeGrafter"/>
</dbReference>
<dbReference type="PRINTS" id="PR00103">
    <property type="entry name" value="CAMPKINASE"/>
</dbReference>
<dbReference type="GO" id="GO:0004691">
    <property type="term" value="F:cAMP-dependent protein kinase activity"/>
    <property type="evidence" value="ECO:0007669"/>
    <property type="project" value="TreeGrafter"/>
</dbReference>
<dbReference type="CDD" id="cd00038">
    <property type="entry name" value="CAP_ED"/>
    <property type="match status" value="3"/>
</dbReference>
<dbReference type="PROSITE" id="PS00107">
    <property type="entry name" value="PROTEIN_KINASE_ATP"/>
    <property type="match status" value="1"/>
</dbReference>
<dbReference type="InterPro" id="IPR018488">
    <property type="entry name" value="cNMP-bd_CS"/>
</dbReference>
<keyword evidence="8 12" id="KW-0067">ATP-binding</keyword>
<dbReference type="InterPro" id="IPR008271">
    <property type="entry name" value="Ser/Thr_kinase_AS"/>
</dbReference>
<organism evidence="17">
    <name type="scientific">Odontella aurita</name>
    <dbReference type="NCBI Taxonomy" id="265563"/>
    <lineage>
        <taxon>Eukaryota</taxon>
        <taxon>Sar</taxon>
        <taxon>Stramenopiles</taxon>
        <taxon>Ochrophyta</taxon>
        <taxon>Bacillariophyta</taxon>
        <taxon>Mediophyceae</taxon>
        <taxon>Biddulphiophycidae</taxon>
        <taxon>Eupodiscales</taxon>
        <taxon>Odontellaceae</taxon>
        <taxon>Odontella</taxon>
    </lineage>
</organism>
<dbReference type="EC" id="2.7.11.12" evidence="2"/>
<gene>
    <name evidence="17" type="ORF">OAUR00152_LOCUS34480</name>
</gene>
<feature type="domain" description="AGC-kinase C-terminal" evidence="16">
    <location>
        <begin position="754"/>
        <end position="810"/>
    </location>
</feature>
<evidence type="ECO:0000259" key="14">
    <source>
        <dbReference type="PROSITE" id="PS50011"/>
    </source>
</evidence>
<dbReference type="SMART" id="SM00220">
    <property type="entry name" value="S_TKc"/>
    <property type="match status" value="1"/>
</dbReference>
<dbReference type="InterPro" id="IPR014710">
    <property type="entry name" value="RmlC-like_jellyroll"/>
</dbReference>
<evidence type="ECO:0000256" key="5">
    <source>
        <dbReference type="ARBA" id="ARBA00022679"/>
    </source>
</evidence>
<feature type="domain" description="Cyclic nucleotide-binding" evidence="15">
    <location>
        <begin position="238"/>
        <end position="337"/>
    </location>
</feature>
<sequence length="810" mass="89435">MGVSAQRTFGDLFKGGYSWSGAAAAAGTGGKGEEGSGDNASAGAGAAAAAGAGGTGIDSTARRLDEGFRRRVAEAKDGLARLAVVFAAPLELTHDFIAPVHAKTDEEKEFLLKCLGESFLFEELDRRERDTLVEAFEKKRVSKNESVITQGEVGDYFYVIESGKVKYVVDGKEVGKGGKGDTFGELALLYNSPRAATVVPLQPCELWRVDQLTFKRIIATYQLKEDAETKALLKEVDFLKDLDESALAKIAYLMGTKTYKAGEEIMHEGDPVTNFILIKKGKVRSSEYTAGGKRMEAMEFGVGKNFGSGLLMMGADAPVTVTAIEDTTLLYLGKSAFLKTCGDYESLIQKSADKRVLQMMSIHGKRNLAPSVVGHLASVLVNVKYSKGKVFYREGEAVTPGLYIVRTGEVTVECSEEEPKTVGPMGVFGEETVAEGSPKNEQLISKHTVTALTDIEIGYLGCSTIRKVLGPAEGEDELSKSVAEDGRPIQMDDLNRHRILGAGTFGQVWLVNRKGTKDAYALKIQFKRQLIDSNQAEGVIREKNIMAHLHSDFIIKLVATYQDAENAYMLMKLYQGGELWSVMHGGDGGLPELAARFYMASVLEGLTYMHRRSVIYRDLKPENVLLGSDGYTVIVDLGFAKIVPDKTYTFCGTPLYLAPEVILQRGHDKGADHWSWAVMLYEMICGITPFYDKDIDQMTLFKRIINERYTFPGDDFISPEARDLISSMLVADPFARLGGYARAEHDIQEHDWFTGFDFDKLANKELTPPWTPEITDPLDVSNFDNWDHLKDKKREGKPLTQEEQKLFEDF</sequence>
<comment type="catalytic activity">
    <reaction evidence="11">
        <text>L-seryl-[protein] + ATP = O-phospho-L-seryl-[protein] + ADP + H(+)</text>
        <dbReference type="Rhea" id="RHEA:17989"/>
        <dbReference type="Rhea" id="RHEA-COMP:9863"/>
        <dbReference type="Rhea" id="RHEA-COMP:11604"/>
        <dbReference type="ChEBI" id="CHEBI:15378"/>
        <dbReference type="ChEBI" id="CHEBI:29999"/>
        <dbReference type="ChEBI" id="CHEBI:30616"/>
        <dbReference type="ChEBI" id="CHEBI:83421"/>
        <dbReference type="ChEBI" id="CHEBI:456216"/>
        <dbReference type="EC" id="2.7.11.12"/>
    </reaction>
</comment>
<protein>
    <recommendedName>
        <fullName evidence="2">cGMP-dependent protein kinase</fullName>
        <ecNumber evidence="2">2.7.11.12</ecNumber>
    </recommendedName>
</protein>
<comment type="catalytic activity">
    <reaction evidence="10">
        <text>L-threonyl-[protein] + ATP = O-phospho-L-threonyl-[protein] + ADP + H(+)</text>
        <dbReference type="Rhea" id="RHEA:46608"/>
        <dbReference type="Rhea" id="RHEA-COMP:11060"/>
        <dbReference type="Rhea" id="RHEA-COMP:11605"/>
        <dbReference type="ChEBI" id="CHEBI:15378"/>
        <dbReference type="ChEBI" id="CHEBI:30013"/>
        <dbReference type="ChEBI" id="CHEBI:30616"/>
        <dbReference type="ChEBI" id="CHEBI:61977"/>
        <dbReference type="ChEBI" id="CHEBI:456216"/>
        <dbReference type="EC" id="2.7.11.12"/>
    </reaction>
</comment>
<evidence type="ECO:0000259" key="16">
    <source>
        <dbReference type="PROSITE" id="PS51285"/>
    </source>
</evidence>
<dbReference type="PROSITE" id="PS00888">
    <property type="entry name" value="CNMP_BINDING_1"/>
    <property type="match status" value="1"/>
</dbReference>
<dbReference type="Gene3D" id="3.30.200.20">
    <property type="entry name" value="Phosphorylase Kinase, domain 1"/>
    <property type="match status" value="1"/>
</dbReference>
<evidence type="ECO:0000256" key="12">
    <source>
        <dbReference type="PROSITE-ProRule" id="PRU10141"/>
    </source>
</evidence>
<evidence type="ECO:0000256" key="13">
    <source>
        <dbReference type="SAM" id="MobiDB-lite"/>
    </source>
</evidence>
<dbReference type="SMART" id="SM00133">
    <property type="entry name" value="S_TK_X"/>
    <property type="match status" value="1"/>
</dbReference>
<evidence type="ECO:0000256" key="10">
    <source>
        <dbReference type="ARBA" id="ARBA00047298"/>
    </source>
</evidence>
<dbReference type="SUPFAM" id="SSF51206">
    <property type="entry name" value="cAMP-binding domain-like"/>
    <property type="match status" value="3"/>
</dbReference>
<dbReference type="GO" id="GO:0005524">
    <property type="term" value="F:ATP binding"/>
    <property type="evidence" value="ECO:0007669"/>
    <property type="project" value="UniProtKB-UniRule"/>
</dbReference>
<feature type="region of interest" description="Disordered" evidence="13">
    <location>
        <begin position="25"/>
        <end position="56"/>
    </location>
</feature>
<dbReference type="PANTHER" id="PTHR24353:SF143">
    <property type="entry name" value="PROTEIN KINASE DOMAIN-CONTAINING PROTEIN"/>
    <property type="match status" value="1"/>
</dbReference>
<dbReference type="EMBL" id="HBKQ01049978">
    <property type="protein sequence ID" value="CAE2275349.1"/>
    <property type="molecule type" value="Transcribed_RNA"/>
</dbReference>
<evidence type="ECO:0000256" key="2">
    <source>
        <dbReference type="ARBA" id="ARBA00012428"/>
    </source>
</evidence>
<dbReference type="SUPFAM" id="SSF56112">
    <property type="entry name" value="Protein kinase-like (PK-like)"/>
    <property type="match status" value="1"/>
</dbReference>
<dbReference type="PROSITE" id="PS50011">
    <property type="entry name" value="PROTEIN_KINASE_DOM"/>
    <property type="match status" value="1"/>
</dbReference>
<comment type="similarity">
    <text evidence="1">Belongs to the protein kinase superfamily. AGC Ser/Thr protein kinase family. cGMP subfamily.</text>
</comment>